<dbReference type="AlphaFoldDB" id="A0A2T2YA95"/>
<keyword evidence="2" id="KW-1185">Reference proteome</keyword>
<sequence length="429" mass="49597">MPYKKLVQIYADILQLRFTDTFAAIPAHAINAISPVNGFARLGRVILYTGGRLFLNLFLPFRNKEIISGKIWLYVVSKNNYESLQFIQEAVPEAIFVSGQNKQIGIYNKQVNRLPTRFKIFYYYKFLPLLWGLYQLKGKRALRFFDLIYSAIGYYELSVNYLKKYRPRAIIFANDHNTDPRALLLAAKEVGIPTIYLQHASVSTNFPPLSFDLSLLEGQDSLNKYRVCGPVLGKVELIGMPKADKYLQNKNLRTSITSLAVCANIMDETDLIKQLLTQLTREFPDKNISFRPHPSDRRNFLFIHQISSRIQFSNAKVEPAFDFLLKQDVIIAADSSIHLEAVMLNILSIYYRLEKSNFVQDYYGYVRHHLVEKAENVDKVLAIIRTHEHNRPQVSGRARYYNAVLGTEYEGRSHELALRYIKEFLVKTS</sequence>
<evidence type="ECO:0000313" key="2">
    <source>
        <dbReference type="Proteomes" id="UP000240357"/>
    </source>
</evidence>
<dbReference type="Gene3D" id="3.40.50.12580">
    <property type="match status" value="1"/>
</dbReference>
<organism evidence="1 2">
    <name type="scientific">Adhaeribacter arboris</name>
    <dbReference type="NCBI Taxonomy" id="2072846"/>
    <lineage>
        <taxon>Bacteria</taxon>
        <taxon>Pseudomonadati</taxon>
        <taxon>Bacteroidota</taxon>
        <taxon>Cytophagia</taxon>
        <taxon>Cytophagales</taxon>
        <taxon>Hymenobacteraceae</taxon>
        <taxon>Adhaeribacter</taxon>
    </lineage>
</organism>
<dbReference type="SUPFAM" id="SSF53756">
    <property type="entry name" value="UDP-Glycosyltransferase/glycogen phosphorylase"/>
    <property type="match status" value="1"/>
</dbReference>
<dbReference type="Proteomes" id="UP000240357">
    <property type="component" value="Unassembled WGS sequence"/>
</dbReference>
<name>A0A2T2YA95_9BACT</name>
<dbReference type="InterPro" id="IPR043148">
    <property type="entry name" value="TagF_C"/>
</dbReference>
<dbReference type="RefSeq" id="WP_106926085.1">
    <property type="nucleotide sequence ID" value="NZ_PYFT01000001.1"/>
</dbReference>
<evidence type="ECO:0008006" key="3">
    <source>
        <dbReference type="Google" id="ProtNLM"/>
    </source>
</evidence>
<dbReference type="EMBL" id="PYFT01000001">
    <property type="protein sequence ID" value="PSR52451.1"/>
    <property type="molecule type" value="Genomic_DNA"/>
</dbReference>
<dbReference type="OrthoDB" id="863394at2"/>
<accession>A0A2T2YA95</accession>
<proteinExistence type="predicted"/>
<gene>
    <name evidence="1" type="ORF">AHMF7605_02380</name>
</gene>
<comment type="caution">
    <text evidence="1">The sequence shown here is derived from an EMBL/GenBank/DDBJ whole genome shotgun (WGS) entry which is preliminary data.</text>
</comment>
<reference evidence="1 2" key="1">
    <citation type="submission" date="2018-03" db="EMBL/GenBank/DDBJ databases">
        <title>Adhaeribacter sp. HMF7605 Genome sequencing and assembly.</title>
        <authorList>
            <person name="Kang H."/>
            <person name="Kang J."/>
            <person name="Cha I."/>
            <person name="Kim H."/>
            <person name="Joh K."/>
        </authorList>
    </citation>
    <scope>NUCLEOTIDE SEQUENCE [LARGE SCALE GENOMIC DNA]</scope>
    <source>
        <strain evidence="1 2">HMF7605</strain>
    </source>
</reference>
<evidence type="ECO:0000313" key="1">
    <source>
        <dbReference type="EMBL" id="PSR52451.1"/>
    </source>
</evidence>
<protein>
    <recommendedName>
        <fullName evidence="3">Surface carbohydrate biosynthesis protein</fullName>
    </recommendedName>
</protein>